<reference evidence="2" key="2">
    <citation type="journal article" date="2020" name="Environ. Microbiol.">
        <title>The novel and transferable erm(51) gene confers Macrolides, Lincosamides, and Streptogramins B (MLSB) resistance to clonal Rhodococcus equi in the environment.</title>
        <authorList>
            <person name="Huber L."/>
            <person name="Giguere S."/>
            <person name="Slovis N.M."/>
            <person name="Alvarez-Narvaez S."/>
            <person name="Hart K.A."/>
            <person name="Greiter M."/>
            <person name="Morris E.R.A."/>
            <person name="Cohen N.D."/>
        </authorList>
    </citation>
    <scope>NUCLEOTIDE SEQUENCE</scope>
    <source>
        <strain evidence="2">Lh_116_1</strain>
        <strain evidence="3">Lh_16_1</strain>
    </source>
</reference>
<evidence type="ECO:0000313" key="1">
    <source>
        <dbReference type="EMBL" id="MBM4564928.1"/>
    </source>
</evidence>
<evidence type="ECO:0000313" key="4">
    <source>
        <dbReference type="Proteomes" id="UP000808906"/>
    </source>
</evidence>
<dbReference type="EMBL" id="WUXR01000002">
    <property type="protein sequence ID" value="MBM4564928.1"/>
    <property type="molecule type" value="Genomic_DNA"/>
</dbReference>
<gene>
    <name evidence="1" type="ORF">GS441_05570</name>
    <name evidence="2" type="ORF">GS882_17435</name>
    <name evidence="3" type="ORF">GS947_17795</name>
</gene>
<comment type="caution">
    <text evidence="1">The sequence shown here is derived from an EMBL/GenBank/DDBJ whole genome shotgun (WGS) entry which is preliminary data.</text>
</comment>
<dbReference type="Proteomes" id="UP000808906">
    <property type="component" value="Unassembled WGS sequence"/>
</dbReference>
<organism evidence="1 4">
    <name type="scientific">Rhodococcus hoagii</name>
    <name type="common">Corynebacterium equii</name>
    <dbReference type="NCBI Taxonomy" id="43767"/>
    <lineage>
        <taxon>Bacteria</taxon>
        <taxon>Bacillati</taxon>
        <taxon>Actinomycetota</taxon>
        <taxon>Actinomycetes</taxon>
        <taxon>Mycobacteriales</taxon>
        <taxon>Nocardiaceae</taxon>
        <taxon>Prescottella</taxon>
    </lineage>
</organism>
<sequence>MTLIVADARHVVVKSTVVVAAVAGWATKNDPAINADPVNATVQRLRNEELI</sequence>
<accession>A0A9Q4ZYA9</accession>
<protein>
    <submittedName>
        <fullName evidence="1">Uncharacterized protein</fullName>
    </submittedName>
</protein>
<name>A0A9Q4ZYA9_RHOHA</name>
<reference evidence="1" key="1">
    <citation type="submission" date="2019-11" db="EMBL/GenBank/DDBJ databases">
        <title>Spread of Macrolides and rifampicin resistant Rhodococcus equi in clinical isolates in the USA.</title>
        <authorList>
            <person name="Alvarez-Narvaez S."/>
            <person name="Huber L."/>
            <person name="Cohen N.D."/>
            <person name="Slovis N."/>
            <person name="Greiter M."/>
            <person name="Giguere S."/>
            <person name="Hart K."/>
        </authorList>
    </citation>
    <scope>NUCLEOTIDE SEQUENCE</scope>
    <source>
        <strain evidence="1">Lh_17</strain>
    </source>
</reference>
<dbReference type="EMBL" id="WVDC01000007">
    <property type="protein sequence ID" value="NKW43411.1"/>
    <property type="molecule type" value="Genomic_DNA"/>
</dbReference>
<dbReference type="EMBL" id="WVBC01000030">
    <property type="protein sequence ID" value="NKT79891.1"/>
    <property type="molecule type" value="Genomic_DNA"/>
</dbReference>
<dbReference type="RefSeq" id="WP_159025959.1">
    <property type="nucleotide sequence ID" value="NZ_AP024189.1"/>
</dbReference>
<evidence type="ECO:0000313" key="2">
    <source>
        <dbReference type="EMBL" id="NKT79891.1"/>
    </source>
</evidence>
<dbReference type="Proteomes" id="UP000603463">
    <property type="component" value="Unassembled WGS sequence"/>
</dbReference>
<proteinExistence type="predicted"/>
<dbReference type="Proteomes" id="UP000608063">
    <property type="component" value="Unassembled WGS sequence"/>
</dbReference>
<dbReference type="AlphaFoldDB" id="A0A9Q4ZYA9"/>
<dbReference type="GeneID" id="57580596"/>
<evidence type="ECO:0000313" key="3">
    <source>
        <dbReference type="EMBL" id="NKW43411.1"/>
    </source>
</evidence>